<feature type="DNA-binding region" description="H-T-H motif" evidence="4">
    <location>
        <begin position="41"/>
        <end position="60"/>
    </location>
</feature>
<sequence length="194" mass="20564">MASSEARRPAVPARRADAARSMARLVEAARDLIEESGTEVPLDEVARRAGVGNATLYRHFPTRGDLLVAVYADEVTELCRKGAGLLTHPEPGDALFRWTEDFIGHVSAKRALALAATEGPTGRRTELFDRWHEAMRSAAAGLLDRARHAGAVRPDVTVTDLLALAGGVALAATDEAHARRLLGVVRTGVGTGAA</sequence>
<keyword evidence="2 4" id="KW-0238">DNA-binding</keyword>
<evidence type="ECO:0000313" key="7">
    <source>
        <dbReference type="Proteomes" id="UP000655287"/>
    </source>
</evidence>
<keyword evidence="3" id="KW-0804">Transcription</keyword>
<dbReference type="InterPro" id="IPR049445">
    <property type="entry name" value="TetR_SbtR-like_C"/>
</dbReference>
<evidence type="ECO:0000259" key="5">
    <source>
        <dbReference type="PROSITE" id="PS50977"/>
    </source>
</evidence>
<evidence type="ECO:0000256" key="1">
    <source>
        <dbReference type="ARBA" id="ARBA00023015"/>
    </source>
</evidence>
<dbReference type="PROSITE" id="PS50977">
    <property type="entry name" value="HTH_TETR_2"/>
    <property type="match status" value="1"/>
</dbReference>
<dbReference type="EMBL" id="BOOU01000080">
    <property type="protein sequence ID" value="GII80794.1"/>
    <property type="molecule type" value="Genomic_DNA"/>
</dbReference>
<dbReference type="Pfam" id="PF00440">
    <property type="entry name" value="TetR_N"/>
    <property type="match status" value="1"/>
</dbReference>
<dbReference type="Gene3D" id="1.10.357.10">
    <property type="entry name" value="Tetracycline Repressor, domain 2"/>
    <property type="match status" value="1"/>
</dbReference>
<evidence type="ECO:0000313" key="6">
    <source>
        <dbReference type="EMBL" id="GII80794.1"/>
    </source>
</evidence>
<protein>
    <submittedName>
        <fullName evidence="6">TetR family transcriptional regulator</fullName>
    </submittedName>
</protein>
<dbReference type="SUPFAM" id="SSF46689">
    <property type="entry name" value="Homeodomain-like"/>
    <property type="match status" value="1"/>
</dbReference>
<organism evidence="6 7">
    <name type="scientific">Sphaerisporangium rufum</name>
    <dbReference type="NCBI Taxonomy" id="1381558"/>
    <lineage>
        <taxon>Bacteria</taxon>
        <taxon>Bacillati</taxon>
        <taxon>Actinomycetota</taxon>
        <taxon>Actinomycetes</taxon>
        <taxon>Streptosporangiales</taxon>
        <taxon>Streptosporangiaceae</taxon>
        <taxon>Sphaerisporangium</taxon>
    </lineage>
</organism>
<feature type="domain" description="HTH tetR-type" evidence="5">
    <location>
        <begin position="19"/>
        <end position="78"/>
    </location>
</feature>
<dbReference type="PRINTS" id="PR00455">
    <property type="entry name" value="HTHTETR"/>
</dbReference>
<evidence type="ECO:0000256" key="4">
    <source>
        <dbReference type="PROSITE-ProRule" id="PRU00335"/>
    </source>
</evidence>
<dbReference type="InterPro" id="IPR001647">
    <property type="entry name" value="HTH_TetR"/>
</dbReference>
<dbReference type="GO" id="GO:0003700">
    <property type="term" value="F:DNA-binding transcription factor activity"/>
    <property type="evidence" value="ECO:0007669"/>
    <property type="project" value="TreeGrafter"/>
</dbReference>
<proteinExistence type="predicted"/>
<dbReference type="PANTHER" id="PTHR30055:SF234">
    <property type="entry name" value="HTH-TYPE TRANSCRIPTIONAL REGULATOR BETI"/>
    <property type="match status" value="1"/>
</dbReference>
<dbReference type="AlphaFoldDB" id="A0A919R7A3"/>
<dbReference type="Proteomes" id="UP000655287">
    <property type="component" value="Unassembled WGS sequence"/>
</dbReference>
<dbReference type="RefSeq" id="WP_203992070.1">
    <property type="nucleotide sequence ID" value="NZ_BOOU01000080.1"/>
</dbReference>
<keyword evidence="7" id="KW-1185">Reference proteome</keyword>
<dbReference type="SUPFAM" id="SSF48498">
    <property type="entry name" value="Tetracyclin repressor-like, C-terminal domain"/>
    <property type="match status" value="1"/>
</dbReference>
<name>A0A919R7A3_9ACTN</name>
<dbReference type="GO" id="GO:0000976">
    <property type="term" value="F:transcription cis-regulatory region binding"/>
    <property type="evidence" value="ECO:0007669"/>
    <property type="project" value="TreeGrafter"/>
</dbReference>
<reference evidence="6" key="1">
    <citation type="submission" date="2021-01" db="EMBL/GenBank/DDBJ databases">
        <title>Whole genome shotgun sequence of Sphaerisporangium rufum NBRC 109079.</title>
        <authorList>
            <person name="Komaki H."/>
            <person name="Tamura T."/>
        </authorList>
    </citation>
    <scope>NUCLEOTIDE SEQUENCE</scope>
    <source>
        <strain evidence="6">NBRC 109079</strain>
    </source>
</reference>
<evidence type="ECO:0000256" key="3">
    <source>
        <dbReference type="ARBA" id="ARBA00023163"/>
    </source>
</evidence>
<dbReference type="InterPro" id="IPR036271">
    <property type="entry name" value="Tet_transcr_reg_TetR-rel_C_sf"/>
</dbReference>
<accession>A0A919R7A3</accession>
<gene>
    <name evidence="6" type="ORF">Sru01_57760</name>
</gene>
<comment type="caution">
    <text evidence="6">The sequence shown here is derived from an EMBL/GenBank/DDBJ whole genome shotgun (WGS) entry which is preliminary data.</text>
</comment>
<dbReference type="Pfam" id="PF21597">
    <property type="entry name" value="TetR_C_43"/>
    <property type="match status" value="1"/>
</dbReference>
<dbReference type="PANTHER" id="PTHR30055">
    <property type="entry name" value="HTH-TYPE TRANSCRIPTIONAL REGULATOR RUTR"/>
    <property type="match status" value="1"/>
</dbReference>
<keyword evidence="1" id="KW-0805">Transcription regulation</keyword>
<evidence type="ECO:0000256" key="2">
    <source>
        <dbReference type="ARBA" id="ARBA00023125"/>
    </source>
</evidence>
<dbReference type="InterPro" id="IPR009057">
    <property type="entry name" value="Homeodomain-like_sf"/>
</dbReference>
<dbReference type="InterPro" id="IPR050109">
    <property type="entry name" value="HTH-type_TetR-like_transc_reg"/>
</dbReference>